<keyword evidence="2" id="KW-1133">Transmembrane helix</keyword>
<reference evidence="4" key="1">
    <citation type="journal article" date="2019" name="Int. J. Syst. Evol. Microbiol.">
        <title>The Global Catalogue of Microorganisms (GCM) 10K type strain sequencing project: providing services to taxonomists for standard genome sequencing and annotation.</title>
        <authorList>
            <consortium name="The Broad Institute Genomics Platform"/>
            <consortium name="The Broad Institute Genome Sequencing Center for Infectious Disease"/>
            <person name="Wu L."/>
            <person name="Ma J."/>
        </authorList>
    </citation>
    <scope>NUCLEOTIDE SEQUENCE [LARGE SCALE GENOMIC DNA]</scope>
    <source>
        <strain evidence="4">CCM 7480</strain>
    </source>
</reference>
<feature type="transmembrane region" description="Helical" evidence="2">
    <location>
        <begin position="51"/>
        <end position="68"/>
    </location>
</feature>
<gene>
    <name evidence="3" type="ORF">ACFOPH_09360</name>
</gene>
<comment type="caution">
    <text evidence="3">The sequence shown here is derived from an EMBL/GenBank/DDBJ whole genome shotgun (WGS) entry which is preliminary data.</text>
</comment>
<dbReference type="RefSeq" id="WP_379734886.1">
    <property type="nucleotide sequence ID" value="NZ_JBHRVV010000001.1"/>
</dbReference>
<feature type="transmembrane region" description="Helical" evidence="2">
    <location>
        <begin position="74"/>
        <end position="94"/>
    </location>
</feature>
<evidence type="ECO:0000313" key="4">
    <source>
        <dbReference type="Proteomes" id="UP001595665"/>
    </source>
</evidence>
<proteinExistence type="predicted"/>
<feature type="region of interest" description="Disordered" evidence="1">
    <location>
        <begin position="1"/>
        <end position="20"/>
    </location>
</feature>
<dbReference type="Proteomes" id="UP001595665">
    <property type="component" value="Unassembled WGS sequence"/>
</dbReference>
<accession>A0ABV7PL70</accession>
<name>A0ABV7PL70_9BURK</name>
<feature type="transmembrane region" description="Helical" evidence="2">
    <location>
        <begin position="25"/>
        <end position="44"/>
    </location>
</feature>
<feature type="transmembrane region" description="Helical" evidence="2">
    <location>
        <begin position="475"/>
        <end position="494"/>
    </location>
</feature>
<feature type="transmembrane region" description="Helical" evidence="2">
    <location>
        <begin position="235"/>
        <end position="253"/>
    </location>
</feature>
<feature type="transmembrane region" description="Helical" evidence="2">
    <location>
        <begin position="156"/>
        <end position="174"/>
    </location>
</feature>
<feature type="transmembrane region" description="Helical" evidence="2">
    <location>
        <begin position="403"/>
        <end position="431"/>
    </location>
</feature>
<feature type="transmembrane region" description="Helical" evidence="2">
    <location>
        <begin position="451"/>
        <end position="469"/>
    </location>
</feature>
<feature type="transmembrane region" description="Helical" evidence="2">
    <location>
        <begin position="124"/>
        <end position="144"/>
    </location>
</feature>
<organism evidence="3 4">
    <name type="scientific">Massilia haematophila</name>
    <dbReference type="NCBI Taxonomy" id="457923"/>
    <lineage>
        <taxon>Bacteria</taxon>
        <taxon>Pseudomonadati</taxon>
        <taxon>Pseudomonadota</taxon>
        <taxon>Betaproteobacteria</taxon>
        <taxon>Burkholderiales</taxon>
        <taxon>Oxalobacteraceae</taxon>
        <taxon>Telluria group</taxon>
        <taxon>Massilia</taxon>
    </lineage>
</organism>
<evidence type="ECO:0000313" key="3">
    <source>
        <dbReference type="EMBL" id="MFC3458452.1"/>
    </source>
</evidence>
<protein>
    <submittedName>
        <fullName evidence="3">Uncharacterized protein</fullName>
    </submittedName>
</protein>
<evidence type="ECO:0000256" key="2">
    <source>
        <dbReference type="SAM" id="Phobius"/>
    </source>
</evidence>
<feature type="transmembrane region" description="Helical" evidence="2">
    <location>
        <begin position="265"/>
        <end position="293"/>
    </location>
</feature>
<keyword evidence="2" id="KW-0472">Membrane</keyword>
<feature type="transmembrane region" description="Helical" evidence="2">
    <location>
        <begin position="305"/>
        <end position="324"/>
    </location>
</feature>
<keyword evidence="2" id="KW-0812">Transmembrane</keyword>
<evidence type="ECO:0000256" key="1">
    <source>
        <dbReference type="SAM" id="MobiDB-lite"/>
    </source>
</evidence>
<dbReference type="EMBL" id="JBHRVV010000001">
    <property type="protein sequence ID" value="MFC3458452.1"/>
    <property type="molecule type" value="Genomic_DNA"/>
</dbReference>
<keyword evidence="4" id="KW-1185">Reference proteome</keyword>
<feature type="transmembrane region" description="Helical" evidence="2">
    <location>
        <begin position="180"/>
        <end position="203"/>
    </location>
</feature>
<sequence length="506" mass="54427">MKVLPRTADTGSGVPARRSDHPPPLLSACVALALGAAAVLTGMIAATAHPLLIALGAGAILSALLLLFPKLNMWLAIVLGLGSGTLLSLAGGVAGKMQWGIVLLSMILFVPVLLHALPRPRLPLFMWLYLVFVLLSLATTLLNWNGPAALVAGAKRYYQSLGIMLALALVPLTWKDTRRLRVSLLGIGLLQLPFVLYEAIVLVPIRASMRSDQGSEVTDVIAGTFGANIRGGSPGAEMVGFVLILIAFAWARWRVGLLSTGKLMAFIALMLPCVTLGEVKFVVFLFPLVALVLYKEDIVARPGRFVPAMVLAGLVTAAFVYLYFGYFSRGAVGDGFDSMLRYNVAEQGYGQFLLNRSSALDFWWERQGSHDPAGFLLGHGLSSSYWTTDPNVPSGAIGARFPWYGIGLTAASALLWDVGVLGALLYLAVFLVAFRQAGRLYARTQDAETRCTLLGIQAALAVFVAFIPYKDSMLTIFPFQIVIALVLGFLAQILRNPDVLRAPRQP</sequence>
<feature type="transmembrane region" description="Helical" evidence="2">
    <location>
        <begin position="101"/>
        <end position="118"/>
    </location>
</feature>